<sequence>MLLKSLGLGELPDNSLLLVEEDLGETKSIFLQRLVLDYLKKGQKVLYISTKRSAEEILEEIGFIGSKGEEIEELTVHGDLESRESLVEICNSLSAQGDAGPVNICVVDTFSFLFMEESLHDLINDLKLLLKTSRKCNITFYLASDMGVLQGREEHILRSMVDGIIQFRTEYPAGKVNRFINIPKMKRVPPIERLIPYKIKEGTISPDTRERVG</sequence>
<dbReference type="RefSeq" id="WP_011023038.1">
    <property type="nucleotide sequence ID" value="NZ_DUJU01000188.1"/>
</dbReference>
<dbReference type="Proteomes" id="UP000600774">
    <property type="component" value="Unassembled WGS sequence"/>
</dbReference>
<dbReference type="AlphaFoldDB" id="A0A832SCB7"/>
<dbReference type="Gene3D" id="3.40.50.300">
    <property type="entry name" value="P-loop containing nucleotide triphosphate hydrolases"/>
    <property type="match status" value="1"/>
</dbReference>
<name>A0A832SCB7_9EURY</name>
<evidence type="ECO:0000259" key="3">
    <source>
        <dbReference type="Pfam" id="PF06745"/>
    </source>
</evidence>
<dbReference type="Pfam" id="PF06745">
    <property type="entry name" value="ATPase"/>
    <property type="match status" value="1"/>
</dbReference>
<keyword evidence="1" id="KW-0547">Nucleotide-binding</keyword>
<accession>A0A832SCB7</accession>
<feature type="domain" description="KaiC-like" evidence="3">
    <location>
        <begin position="9"/>
        <end position="204"/>
    </location>
</feature>
<dbReference type="GeneID" id="1474993"/>
<keyword evidence="2" id="KW-0067">ATP-binding</keyword>
<dbReference type="PANTHER" id="PTHR43637">
    <property type="entry name" value="UPF0273 PROTEIN TM_0370"/>
    <property type="match status" value="1"/>
</dbReference>
<dbReference type="OMA" id="IFANIYA"/>
<protein>
    <recommendedName>
        <fullName evidence="3">KaiC-like domain-containing protein</fullName>
    </recommendedName>
</protein>
<evidence type="ECO:0000313" key="5">
    <source>
        <dbReference type="Proteomes" id="UP000600774"/>
    </source>
</evidence>
<dbReference type="EMBL" id="DUJU01000188">
    <property type="protein sequence ID" value="HIH95648.1"/>
    <property type="molecule type" value="Genomic_DNA"/>
</dbReference>
<dbReference type="SUPFAM" id="SSF52540">
    <property type="entry name" value="P-loop containing nucleoside triphosphate hydrolases"/>
    <property type="match status" value="1"/>
</dbReference>
<evidence type="ECO:0000256" key="1">
    <source>
        <dbReference type="ARBA" id="ARBA00022741"/>
    </source>
</evidence>
<organism evidence="4 5">
    <name type="scientific">Methanosarcina acetivorans</name>
    <dbReference type="NCBI Taxonomy" id="2214"/>
    <lineage>
        <taxon>Archaea</taxon>
        <taxon>Methanobacteriati</taxon>
        <taxon>Methanobacteriota</taxon>
        <taxon>Stenosarchaea group</taxon>
        <taxon>Methanomicrobia</taxon>
        <taxon>Methanosarcinales</taxon>
        <taxon>Methanosarcinaceae</taxon>
        <taxon>Methanosarcina</taxon>
    </lineage>
</organism>
<dbReference type="GO" id="GO:0005524">
    <property type="term" value="F:ATP binding"/>
    <property type="evidence" value="ECO:0007669"/>
    <property type="project" value="UniProtKB-KW"/>
</dbReference>
<comment type="caution">
    <text evidence="4">The sequence shown here is derived from an EMBL/GenBank/DDBJ whole genome shotgun (WGS) entry which is preliminary data.</text>
</comment>
<evidence type="ECO:0000313" key="4">
    <source>
        <dbReference type="EMBL" id="HIH95648.1"/>
    </source>
</evidence>
<dbReference type="InterPro" id="IPR014774">
    <property type="entry name" value="KaiC-like_dom"/>
</dbReference>
<dbReference type="PANTHER" id="PTHR43637:SF2">
    <property type="entry name" value="PROTEIN GVPD 1"/>
    <property type="match status" value="1"/>
</dbReference>
<dbReference type="InterPro" id="IPR027417">
    <property type="entry name" value="P-loop_NTPase"/>
</dbReference>
<proteinExistence type="predicted"/>
<evidence type="ECO:0000256" key="2">
    <source>
        <dbReference type="ARBA" id="ARBA00022840"/>
    </source>
</evidence>
<gene>
    <name evidence="4" type="ORF">HA338_17115</name>
</gene>
<reference evidence="4" key="1">
    <citation type="journal article" date="2020" name="bioRxiv">
        <title>A rank-normalized archaeal taxonomy based on genome phylogeny resolves widespread incomplete and uneven classifications.</title>
        <authorList>
            <person name="Rinke C."/>
            <person name="Chuvochina M."/>
            <person name="Mussig A.J."/>
            <person name="Chaumeil P.-A."/>
            <person name="Waite D.W."/>
            <person name="Whitman W.B."/>
            <person name="Parks D.H."/>
            <person name="Hugenholtz P."/>
        </authorList>
    </citation>
    <scope>NUCLEOTIDE SEQUENCE</scope>
    <source>
        <strain evidence="4">UBA8876</strain>
    </source>
</reference>